<dbReference type="EMBL" id="SWBP01000004">
    <property type="protein sequence ID" value="TKB96771.1"/>
    <property type="molecule type" value="Genomic_DNA"/>
</dbReference>
<dbReference type="PROSITE" id="PS51186">
    <property type="entry name" value="GNAT"/>
    <property type="match status" value="1"/>
</dbReference>
<name>A0A4U1BWS7_9SPHI</name>
<proteinExistence type="predicted"/>
<protein>
    <submittedName>
        <fullName evidence="2">GNAT family N-acetyltransferase</fullName>
    </submittedName>
</protein>
<evidence type="ECO:0000259" key="1">
    <source>
        <dbReference type="PROSITE" id="PS51186"/>
    </source>
</evidence>
<dbReference type="RefSeq" id="WP_136826734.1">
    <property type="nucleotide sequence ID" value="NZ_SWBP01000004.1"/>
</dbReference>
<gene>
    <name evidence="2" type="ORF">FA046_11850</name>
</gene>
<dbReference type="OrthoDB" id="961272at2"/>
<dbReference type="CDD" id="cd04301">
    <property type="entry name" value="NAT_SF"/>
    <property type="match status" value="1"/>
</dbReference>
<dbReference type="Gene3D" id="3.40.630.30">
    <property type="match status" value="1"/>
</dbReference>
<reference evidence="2 3" key="1">
    <citation type="submission" date="2019-04" db="EMBL/GenBank/DDBJ databases">
        <title>Pedobacter sp. AR-3-17 sp. nov., isolated from Arctic soil.</title>
        <authorList>
            <person name="Dahal R.H."/>
            <person name="Kim D.-U."/>
        </authorList>
    </citation>
    <scope>NUCLEOTIDE SEQUENCE [LARGE SCALE GENOMIC DNA]</scope>
    <source>
        <strain evidence="2 3">AR-3-17</strain>
    </source>
</reference>
<dbReference type="GO" id="GO:0016747">
    <property type="term" value="F:acyltransferase activity, transferring groups other than amino-acyl groups"/>
    <property type="evidence" value="ECO:0007669"/>
    <property type="project" value="InterPro"/>
</dbReference>
<dbReference type="Pfam" id="PF00583">
    <property type="entry name" value="Acetyltransf_1"/>
    <property type="match status" value="1"/>
</dbReference>
<comment type="caution">
    <text evidence="2">The sequence shown here is derived from an EMBL/GenBank/DDBJ whole genome shotgun (WGS) entry which is preliminary data.</text>
</comment>
<accession>A0A4U1BWS7</accession>
<keyword evidence="3" id="KW-1185">Reference proteome</keyword>
<sequence length="152" mass="18133">MIISEYQRINQKEIIELLRYNTPKYFSPNEEKDLIYYLNHHAHHYYVLEVDQLIVGAGGFNLTDDKETAKISWDILHPQYQGKGFGTELTKFRIQKIKEIKSVKTISVRTSQLVYKFYEKFGLETKEIIKDFWDDGFDLYRMDSDINLISKH</sequence>
<dbReference type="Proteomes" id="UP000308181">
    <property type="component" value="Unassembled WGS sequence"/>
</dbReference>
<dbReference type="InterPro" id="IPR016181">
    <property type="entry name" value="Acyl_CoA_acyltransferase"/>
</dbReference>
<feature type="domain" description="N-acetyltransferase" evidence="1">
    <location>
        <begin position="1"/>
        <end position="147"/>
    </location>
</feature>
<evidence type="ECO:0000313" key="2">
    <source>
        <dbReference type="EMBL" id="TKB96771.1"/>
    </source>
</evidence>
<dbReference type="InterPro" id="IPR000182">
    <property type="entry name" value="GNAT_dom"/>
</dbReference>
<dbReference type="AlphaFoldDB" id="A0A4U1BWS7"/>
<organism evidence="2 3">
    <name type="scientific">Pedobacter cryophilus</name>
    <dbReference type="NCBI Taxonomy" id="2571271"/>
    <lineage>
        <taxon>Bacteria</taxon>
        <taxon>Pseudomonadati</taxon>
        <taxon>Bacteroidota</taxon>
        <taxon>Sphingobacteriia</taxon>
        <taxon>Sphingobacteriales</taxon>
        <taxon>Sphingobacteriaceae</taxon>
        <taxon>Pedobacter</taxon>
    </lineage>
</organism>
<dbReference type="SUPFAM" id="SSF55729">
    <property type="entry name" value="Acyl-CoA N-acyltransferases (Nat)"/>
    <property type="match status" value="1"/>
</dbReference>
<evidence type="ECO:0000313" key="3">
    <source>
        <dbReference type="Proteomes" id="UP000308181"/>
    </source>
</evidence>
<keyword evidence="2" id="KW-0808">Transferase</keyword>